<dbReference type="Gene3D" id="2.60.120.740">
    <property type="match status" value="1"/>
</dbReference>
<organism evidence="4 5">
    <name type="scientific">Acropora cervicornis</name>
    <name type="common">Staghorn coral</name>
    <dbReference type="NCBI Taxonomy" id="6130"/>
    <lineage>
        <taxon>Eukaryota</taxon>
        <taxon>Metazoa</taxon>
        <taxon>Cnidaria</taxon>
        <taxon>Anthozoa</taxon>
        <taxon>Hexacorallia</taxon>
        <taxon>Scleractinia</taxon>
        <taxon>Astrocoeniina</taxon>
        <taxon>Acroporidae</taxon>
        <taxon>Acropora</taxon>
    </lineage>
</organism>
<proteinExistence type="predicted"/>
<protein>
    <submittedName>
        <fullName evidence="4">Adhesion G protein-coupled receptor L2</fullName>
    </submittedName>
</protein>
<feature type="region of interest" description="Disordered" evidence="1">
    <location>
        <begin position="170"/>
        <end position="201"/>
    </location>
</feature>
<feature type="domain" description="SUEL-type lectin" evidence="3">
    <location>
        <begin position="39"/>
        <end position="128"/>
    </location>
</feature>
<sequence>MKVKVSKSHWVRFISFIAVITGIAAFQFKDIRLTRSEYACQDFVMKLRCKNSEVLNIKGADFGREEDSICKSSRDHQSDETCSLVDKTNTVKTRCDGQPECFILASTDIFGNPCPGLKNYLNVMYACVKQQHTAAPEGTFNTDVLTTRIASTATKANMVKTNNTLLNVSTTSPNITQPTSSSRVLSESTQSEPKQKEAIKTQKTIRVFDPNNLTFSTSARTSCCIPWFFLGGFVVFYNFQLIVNFVCK</sequence>
<dbReference type="PROSITE" id="PS50228">
    <property type="entry name" value="SUEL_LECTIN"/>
    <property type="match status" value="1"/>
</dbReference>
<dbReference type="AlphaFoldDB" id="A0AAD9V1K9"/>
<dbReference type="FunFam" id="2.60.120.740:FF:000001">
    <property type="entry name" value="Adhesion G protein-coupled receptor L2"/>
    <property type="match status" value="1"/>
</dbReference>
<evidence type="ECO:0000256" key="1">
    <source>
        <dbReference type="SAM" id="MobiDB-lite"/>
    </source>
</evidence>
<dbReference type="EMBL" id="JARQWQ010000050">
    <property type="protein sequence ID" value="KAK2557390.1"/>
    <property type="molecule type" value="Genomic_DNA"/>
</dbReference>
<dbReference type="InterPro" id="IPR043159">
    <property type="entry name" value="Lectin_gal-bd_sf"/>
</dbReference>
<name>A0AAD9V1K9_ACRCE</name>
<evidence type="ECO:0000313" key="4">
    <source>
        <dbReference type="EMBL" id="KAK2557390.1"/>
    </source>
</evidence>
<evidence type="ECO:0000313" key="5">
    <source>
        <dbReference type="Proteomes" id="UP001249851"/>
    </source>
</evidence>
<feature type="transmembrane region" description="Helical" evidence="2">
    <location>
        <begin position="9"/>
        <end position="28"/>
    </location>
</feature>
<evidence type="ECO:0000259" key="3">
    <source>
        <dbReference type="PROSITE" id="PS50228"/>
    </source>
</evidence>
<keyword evidence="4" id="KW-0675">Receptor</keyword>
<keyword evidence="2" id="KW-0812">Transmembrane</keyword>
<evidence type="ECO:0000256" key="2">
    <source>
        <dbReference type="SAM" id="Phobius"/>
    </source>
</evidence>
<reference evidence="4" key="2">
    <citation type="journal article" date="2023" name="Science">
        <title>Genomic signatures of disease resistance in endangered staghorn corals.</title>
        <authorList>
            <person name="Vollmer S.V."/>
            <person name="Selwyn J.D."/>
            <person name="Despard B.A."/>
            <person name="Roesel C.L."/>
        </authorList>
    </citation>
    <scope>NUCLEOTIDE SEQUENCE</scope>
    <source>
        <strain evidence="4">K2</strain>
    </source>
</reference>
<dbReference type="CDD" id="cd22829">
    <property type="entry name" value="Gal_Rha_Lectin_EVA1_EVA1C_rpt2"/>
    <property type="match status" value="1"/>
</dbReference>
<reference evidence="4" key="1">
    <citation type="journal article" date="2023" name="G3 (Bethesda)">
        <title>Whole genome assembly and annotation of the endangered Caribbean coral Acropora cervicornis.</title>
        <authorList>
            <person name="Selwyn J.D."/>
            <person name="Vollmer S.V."/>
        </authorList>
    </citation>
    <scope>NUCLEOTIDE SEQUENCE</scope>
    <source>
        <strain evidence="4">K2</strain>
    </source>
</reference>
<feature type="transmembrane region" description="Helical" evidence="2">
    <location>
        <begin position="225"/>
        <end position="247"/>
    </location>
</feature>
<accession>A0AAD9V1K9</accession>
<dbReference type="InterPro" id="IPR000922">
    <property type="entry name" value="Lectin_gal-bd_dom"/>
</dbReference>
<dbReference type="PANTHER" id="PTHR46780">
    <property type="entry name" value="PROTEIN EVA-1"/>
    <property type="match status" value="1"/>
</dbReference>
<feature type="compositionally biased region" description="Polar residues" evidence="1">
    <location>
        <begin position="175"/>
        <end position="192"/>
    </location>
</feature>
<keyword evidence="2" id="KW-0472">Membrane</keyword>
<comment type="caution">
    <text evidence="4">The sequence shown here is derived from an EMBL/GenBank/DDBJ whole genome shotgun (WGS) entry which is preliminary data.</text>
</comment>
<keyword evidence="5" id="KW-1185">Reference proteome</keyword>
<gene>
    <name evidence="4" type="ORF">P5673_020505</name>
</gene>
<dbReference type="Proteomes" id="UP001249851">
    <property type="component" value="Unassembled WGS sequence"/>
</dbReference>
<dbReference type="Pfam" id="PF02140">
    <property type="entry name" value="SUEL_Lectin"/>
    <property type="match status" value="1"/>
</dbReference>
<keyword evidence="2" id="KW-1133">Transmembrane helix</keyword>
<dbReference type="GO" id="GO:0030246">
    <property type="term" value="F:carbohydrate binding"/>
    <property type="evidence" value="ECO:0007669"/>
    <property type="project" value="InterPro"/>
</dbReference>